<sequence length="574" mass="63919">MAGPDDRPAFALLAALTNYHFDPDNRTEPFRPKMVFGDRRSLVPTDMMVEQITELWQVAPSVMNLGLRARIADVVWFLQRRRMDMAELAIQSYCECVISVRDGTATQAHGNESPWSMQSVMLLVRAASISHATKWSLASSDNLRSLVGSLVQAAYDRVQPGDFCRIAHLDLDHKISAVDQIAQSAEQLANHLSLAEQPDQRMDLWKIAARAHRIQRNQTESDRCNTSAAECLVQKSDQSVGSAMLQSSFLHDAITSLRGIRGTGARRAELEAKLRAIQPTIREEMGEFSHEIDLTEIVEHALATVRGHSLPKAILALAKCDKPPTPAVIRKTAVEHISSHPLQGMMPMQVYDYQGHVVFRSPGSGGTPEESEHHTRYMMCFHRNIARQLAVAGAINPIRRTIADEHPVSMDELIAVLENSPFIPPGHVHIFARGMFHFLAGEDIEAASVLMPQLENSLRHLLLLKGIETSVTDDFGIQTEASLSILLNPNGAWRSKIDEILPPRYAHEIDLLFLFAGGPGLRNQVAHGKIPAGEFWDHNMVYGVWMILHLALAPLITHWEHVETLFVNRTGLGK</sequence>
<feature type="domain" description="DUF4209" evidence="1">
    <location>
        <begin position="454"/>
        <end position="549"/>
    </location>
</feature>
<organism evidence="3 4">
    <name type="scientific">Fertoeibacter niger</name>
    <dbReference type="NCBI Taxonomy" id="2656921"/>
    <lineage>
        <taxon>Bacteria</taxon>
        <taxon>Pseudomonadati</taxon>
        <taxon>Pseudomonadota</taxon>
        <taxon>Alphaproteobacteria</taxon>
        <taxon>Rhodobacterales</taxon>
        <taxon>Paracoccaceae</taxon>
        <taxon>Fertoeibacter</taxon>
    </lineage>
</organism>
<dbReference type="AlphaFoldDB" id="A0A8X8GX07"/>
<feature type="domain" description="DUF7380" evidence="2">
    <location>
        <begin position="7"/>
        <end position="135"/>
    </location>
</feature>
<dbReference type="EMBL" id="WHUT02000001">
    <property type="protein sequence ID" value="NUB42986.1"/>
    <property type="molecule type" value="Genomic_DNA"/>
</dbReference>
<comment type="caution">
    <text evidence="3">The sequence shown here is derived from an EMBL/GenBank/DDBJ whole genome shotgun (WGS) entry which is preliminary data.</text>
</comment>
<accession>A0A8X8GX07</accession>
<evidence type="ECO:0008006" key="5">
    <source>
        <dbReference type="Google" id="ProtNLM"/>
    </source>
</evidence>
<gene>
    <name evidence="3" type="ORF">GEU84_001190</name>
</gene>
<dbReference type="Pfam" id="PF24098">
    <property type="entry name" value="DUF7380"/>
    <property type="match status" value="1"/>
</dbReference>
<evidence type="ECO:0000259" key="2">
    <source>
        <dbReference type="Pfam" id="PF24098"/>
    </source>
</evidence>
<keyword evidence="4" id="KW-1185">Reference proteome</keyword>
<proteinExistence type="predicted"/>
<dbReference type="InterPro" id="IPR025209">
    <property type="entry name" value="DUF4209"/>
</dbReference>
<dbReference type="Pfam" id="PF13910">
    <property type="entry name" value="DUF4209"/>
    <property type="match status" value="1"/>
</dbReference>
<dbReference type="InterPro" id="IPR055804">
    <property type="entry name" value="DUF7380"/>
</dbReference>
<name>A0A8X8GX07_9RHOB</name>
<evidence type="ECO:0000313" key="3">
    <source>
        <dbReference type="EMBL" id="NUB42986.1"/>
    </source>
</evidence>
<dbReference type="Proteomes" id="UP000484076">
    <property type="component" value="Unassembled WGS sequence"/>
</dbReference>
<reference evidence="3" key="1">
    <citation type="submission" date="2020-05" db="EMBL/GenBank/DDBJ databases">
        <title>Fertoebacter nigrum gen. nov., sp. nov., a new member of the family Rhodobacteraceae.</title>
        <authorList>
            <person name="Szuroczki S."/>
            <person name="Abbaszade G."/>
            <person name="Buni D."/>
            <person name="Schumann P."/>
            <person name="Toth E."/>
        </authorList>
    </citation>
    <scope>NUCLEOTIDE SEQUENCE</scope>
    <source>
        <strain evidence="3">RG-N-1a</strain>
    </source>
</reference>
<evidence type="ECO:0000259" key="1">
    <source>
        <dbReference type="Pfam" id="PF13910"/>
    </source>
</evidence>
<evidence type="ECO:0000313" key="4">
    <source>
        <dbReference type="Proteomes" id="UP000484076"/>
    </source>
</evidence>
<protein>
    <recommendedName>
        <fullName evidence="5">DUF4209 domain-containing protein</fullName>
    </recommendedName>
</protein>